<comment type="caution">
    <text evidence="1">The sequence shown here is derived from an EMBL/GenBank/DDBJ whole genome shotgun (WGS) entry which is preliminary data.</text>
</comment>
<proteinExistence type="predicted"/>
<dbReference type="AlphaFoldDB" id="A0A917FQG0"/>
<protein>
    <submittedName>
        <fullName evidence="1">Salt-induced outer membrane protein</fullName>
    </submittedName>
</protein>
<dbReference type="EMBL" id="BMEO01000006">
    <property type="protein sequence ID" value="GGF95927.1"/>
    <property type="molecule type" value="Genomic_DNA"/>
</dbReference>
<organism evidence="1 2">
    <name type="scientific">Marinicella pacifica</name>
    <dbReference type="NCBI Taxonomy" id="1171543"/>
    <lineage>
        <taxon>Bacteria</taxon>
        <taxon>Pseudomonadati</taxon>
        <taxon>Pseudomonadota</taxon>
        <taxon>Gammaproteobacteria</taxon>
        <taxon>Lysobacterales</taxon>
        <taxon>Marinicellaceae</taxon>
        <taxon>Marinicella</taxon>
    </lineage>
</organism>
<accession>A0A917FQG0</accession>
<dbReference type="Pfam" id="PF04338">
    <property type="entry name" value="DUF481"/>
    <property type="match status" value="1"/>
</dbReference>
<evidence type="ECO:0000313" key="1">
    <source>
        <dbReference type="EMBL" id="GGF95927.1"/>
    </source>
</evidence>
<keyword evidence="2" id="KW-1185">Reference proteome</keyword>
<gene>
    <name evidence="1" type="ORF">GCM10011365_16550</name>
</gene>
<name>A0A917FQG0_9GAMM</name>
<reference evidence="1" key="2">
    <citation type="submission" date="2020-09" db="EMBL/GenBank/DDBJ databases">
        <authorList>
            <person name="Sun Q."/>
            <person name="Zhou Y."/>
        </authorList>
    </citation>
    <scope>NUCLEOTIDE SEQUENCE</scope>
    <source>
        <strain evidence="1">CGMCC 1.12181</strain>
    </source>
</reference>
<dbReference type="Proteomes" id="UP000605253">
    <property type="component" value="Unassembled WGS sequence"/>
</dbReference>
<evidence type="ECO:0000313" key="2">
    <source>
        <dbReference type="Proteomes" id="UP000605253"/>
    </source>
</evidence>
<dbReference type="InterPro" id="IPR007433">
    <property type="entry name" value="DUF481"/>
</dbReference>
<sequence length="234" mass="26176">MVLSSLVLAFQVAIADEDSHNGEWSGSGQLGFSMTSGNSDTESLTAGLLLERESEQWVNNLNLDVVRASSDGKDTAERYTLSTRNGYKLDANDYIYYNTRYDKDNFSGFDYTLTTSFGWGHQFADTEDYKFSTEIGVGYKIEALDADRTENTGAVAVGKLNYMRAITETMKFSEVLLVESGEDNTFVQNDMGFKFKINSQFSVKLAHQYRYNTDVVPGKVSHDSLVSANLVYDF</sequence>
<reference evidence="1" key="1">
    <citation type="journal article" date="2014" name="Int. J. Syst. Evol. Microbiol.">
        <title>Complete genome sequence of Corynebacterium casei LMG S-19264T (=DSM 44701T), isolated from a smear-ripened cheese.</title>
        <authorList>
            <consortium name="US DOE Joint Genome Institute (JGI-PGF)"/>
            <person name="Walter F."/>
            <person name="Albersmeier A."/>
            <person name="Kalinowski J."/>
            <person name="Ruckert C."/>
        </authorList>
    </citation>
    <scope>NUCLEOTIDE SEQUENCE</scope>
    <source>
        <strain evidence="1">CGMCC 1.12181</strain>
    </source>
</reference>